<evidence type="ECO:0000256" key="8">
    <source>
        <dbReference type="ARBA" id="ARBA00023235"/>
    </source>
</evidence>
<dbReference type="NCBIfam" id="TIGR01074">
    <property type="entry name" value="rep"/>
    <property type="match status" value="1"/>
</dbReference>
<comment type="similarity">
    <text evidence="1 11">Belongs to the helicase family. UvrD subfamily.</text>
</comment>
<reference evidence="15 16" key="1">
    <citation type="submission" date="2016-10" db="EMBL/GenBank/DDBJ databases">
        <authorList>
            <person name="de Groot N.N."/>
        </authorList>
    </citation>
    <scope>NUCLEOTIDE SEQUENCE [LARGE SCALE GENOMIC DNA]</scope>
    <source>
        <strain evidence="15">MBHS1</strain>
    </source>
</reference>
<dbReference type="CDD" id="cd17932">
    <property type="entry name" value="DEXQc_UvrD"/>
    <property type="match status" value="1"/>
</dbReference>
<keyword evidence="7 11" id="KW-0238">DNA-binding</keyword>
<feature type="binding site" evidence="12">
    <location>
        <begin position="24"/>
        <end position="31"/>
    </location>
    <ligand>
        <name>ATP</name>
        <dbReference type="ChEBI" id="CHEBI:30616"/>
    </ligand>
</feature>
<comment type="catalytic activity">
    <reaction evidence="9 11">
        <text>Couples ATP hydrolysis with the unwinding of duplex DNA by translocating in the 3'-5' direction.</text>
        <dbReference type="EC" id="5.6.2.4"/>
    </reaction>
</comment>
<dbReference type="EMBL" id="FMSV02000543">
    <property type="protein sequence ID" value="SEH08150.1"/>
    <property type="molecule type" value="Genomic_DNA"/>
</dbReference>
<dbReference type="InterPro" id="IPR000212">
    <property type="entry name" value="DNA_helicase_UvrD/REP"/>
</dbReference>
<dbReference type="Gene3D" id="1.10.486.10">
    <property type="entry name" value="PCRA, domain 4"/>
    <property type="match status" value="1"/>
</dbReference>
<dbReference type="Gene3D" id="1.10.10.160">
    <property type="match status" value="1"/>
</dbReference>
<dbReference type="GO" id="GO:0005524">
    <property type="term" value="F:ATP binding"/>
    <property type="evidence" value="ECO:0007669"/>
    <property type="project" value="UniProtKB-UniRule"/>
</dbReference>
<keyword evidence="3 11" id="KW-0547">Nucleotide-binding</keyword>
<proteinExistence type="inferred from homology"/>
<evidence type="ECO:0000313" key="15">
    <source>
        <dbReference type="EMBL" id="SEH08150.1"/>
    </source>
</evidence>
<dbReference type="HAMAP" id="MF_01920">
    <property type="entry name" value="Helicase_Rep"/>
    <property type="match status" value="1"/>
</dbReference>
<evidence type="ECO:0000256" key="2">
    <source>
        <dbReference type="ARBA" id="ARBA00022705"/>
    </source>
</evidence>
<dbReference type="InterPro" id="IPR027417">
    <property type="entry name" value="P-loop_NTPase"/>
</dbReference>
<sequence>MLKDLNPPQREAAAYLDGALLVLAGAGSGKTRVITRKIAYLIIEANMQARNIAAVTFTNKAAREMKARVGKLLSAKQSRGLMVSTFHTLGLNILRREISILGYKSGFSILDAQDSMQLLQTISERSQLLDKECLQGLQNQISRWKNALVTPERAQAEAEDKDQHRDAHLYEQYQRQLKAYNAVDFDDLIGLPVFLFQQHPEVLEHWQKKIHYLLVDEYQDTNQCQYQLVRQLVGVRNALTVVGDDDQSIYAWRGAQPENLHLLKQDFPGLKVVKLEQNYRSSKRILKAANTLIRNNPHVFEKALWSDKGLGDQLRVLSTQDEVHEAEQVVSELISHRFQHQNKYQDYAILYRSNHQSRLFERMLRSHKIPYFLSGGTSFFSRSEIKDIMSYLRLVANPDDDNAFLRIINTPRREIGASTLEKLGTYATDRNISLFAACFELGLAERLSERALQRLQHFARWLTDISDRAERSEDPVDLTKEIIRTIDYEVWLQDTCDSVKAAERRMENIWELVEWLGKLTAESTENKKLADLVAYLTLMDILERQEENKAEENNDRVTMMTLHAAKGLEFPHVFLVGMEEEMLPHANTLEDEQMLQEERRLAYVGITRAQRSLTFSFAQQRKRYGEMKNCDPSRFLGELPEEDLHWQGGKQQAADPEARKAKGSANLAHIRGILK</sequence>
<dbReference type="GO" id="GO:0043138">
    <property type="term" value="F:3'-5' DNA helicase activity"/>
    <property type="evidence" value="ECO:0007669"/>
    <property type="project" value="UniProtKB-UniRule"/>
</dbReference>
<keyword evidence="8 11" id="KW-0413">Isomerase</keyword>
<evidence type="ECO:0000256" key="3">
    <source>
        <dbReference type="ARBA" id="ARBA00022741"/>
    </source>
</evidence>
<dbReference type="PANTHER" id="PTHR11070">
    <property type="entry name" value="UVRD / RECB / PCRA DNA HELICASE FAMILY MEMBER"/>
    <property type="match status" value="1"/>
</dbReference>
<organism evidence="15 16">
    <name type="scientific">Candidatus Venteria ishoeyi</name>
    <dbReference type="NCBI Taxonomy" id="1899563"/>
    <lineage>
        <taxon>Bacteria</taxon>
        <taxon>Pseudomonadati</taxon>
        <taxon>Pseudomonadota</taxon>
        <taxon>Gammaproteobacteria</taxon>
        <taxon>Thiotrichales</taxon>
        <taxon>Thiotrichaceae</taxon>
        <taxon>Venteria</taxon>
    </lineage>
</organism>
<dbReference type="Gene3D" id="3.40.50.300">
    <property type="entry name" value="P-loop containing nucleotide triphosphate hydrolases"/>
    <property type="match status" value="2"/>
</dbReference>
<evidence type="ECO:0000256" key="4">
    <source>
        <dbReference type="ARBA" id="ARBA00022801"/>
    </source>
</evidence>
<keyword evidence="6 11" id="KW-0067">ATP-binding</keyword>
<dbReference type="GO" id="GO:0006260">
    <property type="term" value="P:DNA replication"/>
    <property type="evidence" value="ECO:0007669"/>
    <property type="project" value="UniProtKB-UniRule"/>
</dbReference>
<dbReference type="PROSITE" id="PS51217">
    <property type="entry name" value="UVRD_HELICASE_CTER"/>
    <property type="match status" value="1"/>
</dbReference>
<dbReference type="CDD" id="cd18807">
    <property type="entry name" value="SF1_C_UvrD"/>
    <property type="match status" value="1"/>
</dbReference>
<comment type="subunit">
    <text evidence="11">Homodimer.</text>
</comment>
<dbReference type="Pfam" id="PF13361">
    <property type="entry name" value="UvrD_C"/>
    <property type="match status" value="1"/>
</dbReference>
<dbReference type="Pfam" id="PF00580">
    <property type="entry name" value="UvrD-helicase"/>
    <property type="match status" value="1"/>
</dbReference>
<dbReference type="OrthoDB" id="9806690at2"/>
<feature type="domain" description="UvrD-like helicase C-terminal" evidence="14">
    <location>
        <begin position="283"/>
        <end position="567"/>
    </location>
</feature>
<dbReference type="GO" id="GO:0005829">
    <property type="term" value="C:cytosol"/>
    <property type="evidence" value="ECO:0007669"/>
    <property type="project" value="TreeGrafter"/>
</dbReference>
<dbReference type="AlphaFoldDB" id="A0A1H6FDI1"/>
<keyword evidence="2 11" id="KW-0235">DNA replication</keyword>
<keyword evidence="5 11" id="KW-0347">Helicase</keyword>
<evidence type="ECO:0000256" key="1">
    <source>
        <dbReference type="ARBA" id="ARBA00009922"/>
    </source>
</evidence>
<dbReference type="PROSITE" id="PS51198">
    <property type="entry name" value="UVRD_HELICASE_ATP_BIND"/>
    <property type="match status" value="1"/>
</dbReference>
<dbReference type="SUPFAM" id="SSF52540">
    <property type="entry name" value="P-loop containing nucleoside triphosphate hydrolases"/>
    <property type="match status" value="1"/>
</dbReference>
<comment type="catalytic activity">
    <reaction evidence="10 11">
        <text>ATP + H2O = ADP + phosphate + H(+)</text>
        <dbReference type="Rhea" id="RHEA:13065"/>
        <dbReference type="ChEBI" id="CHEBI:15377"/>
        <dbReference type="ChEBI" id="CHEBI:15378"/>
        <dbReference type="ChEBI" id="CHEBI:30616"/>
        <dbReference type="ChEBI" id="CHEBI:43474"/>
        <dbReference type="ChEBI" id="CHEBI:456216"/>
        <dbReference type="EC" id="5.6.2.4"/>
    </reaction>
</comment>
<protein>
    <recommendedName>
        <fullName evidence="11">ATP-dependent DNA helicase Rep</fullName>
        <ecNumber evidence="11">5.6.2.4</ecNumber>
    </recommendedName>
    <alternativeName>
        <fullName evidence="11">DNA 3'-5' helicase Rep</fullName>
    </alternativeName>
</protein>
<dbReference type="EC" id="5.6.2.4" evidence="11"/>
<dbReference type="InterPro" id="IPR014016">
    <property type="entry name" value="UvrD-like_ATP-bd"/>
</dbReference>
<dbReference type="GO" id="GO:0016887">
    <property type="term" value="F:ATP hydrolysis activity"/>
    <property type="evidence" value="ECO:0007669"/>
    <property type="project" value="RHEA"/>
</dbReference>
<feature type="binding site" evidence="11">
    <location>
        <position position="280"/>
    </location>
    <ligand>
        <name>ATP</name>
        <dbReference type="ChEBI" id="CHEBI:30616"/>
    </ligand>
</feature>
<comment type="function">
    <text evidence="11">Rep helicase is a single-stranded DNA-dependent ATPase involved in DNA replication; it can initiate unwinding at a nick in the DNA. It binds to the single-stranded DNA and acts in a progressive fashion along the DNA in the 3' to 5' direction.</text>
</comment>
<dbReference type="InterPro" id="IPR014017">
    <property type="entry name" value="DNA_helicase_UvrD-like_C"/>
</dbReference>
<evidence type="ECO:0000256" key="11">
    <source>
        <dbReference type="HAMAP-Rule" id="MF_01920"/>
    </source>
</evidence>
<evidence type="ECO:0000256" key="6">
    <source>
        <dbReference type="ARBA" id="ARBA00022840"/>
    </source>
</evidence>
<name>A0A1H6FDI1_9GAMM</name>
<dbReference type="Proteomes" id="UP000236724">
    <property type="component" value="Unassembled WGS sequence"/>
</dbReference>
<dbReference type="InterPro" id="IPR013986">
    <property type="entry name" value="DExx_box_DNA_helicase_dom_sf"/>
</dbReference>
<keyword evidence="16" id="KW-1185">Reference proteome</keyword>
<evidence type="ECO:0000259" key="14">
    <source>
        <dbReference type="PROSITE" id="PS51217"/>
    </source>
</evidence>
<evidence type="ECO:0000256" key="5">
    <source>
        <dbReference type="ARBA" id="ARBA00022806"/>
    </source>
</evidence>
<keyword evidence="4 11" id="KW-0378">Hydrolase</keyword>
<accession>A0A1H6FDI1</accession>
<dbReference type="GO" id="GO:0000725">
    <property type="term" value="P:recombinational repair"/>
    <property type="evidence" value="ECO:0007669"/>
    <property type="project" value="TreeGrafter"/>
</dbReference>
<evidence type="ECO:0000259" key="13">
    <source>
        <dbReference type="PROSITE" id="PS51198"/>
    </source>
</evidence>
<dbReference type="InterPro" id="IPR005752">
    <property type="entry name" value="Helicase_Rep"/>
</dbReference>
<evidence type="ECO:0000313" key="16">
    <source>
        <dbReference type="Proteomes" id="UP000236724"/>
    </source>
</evidence>
<evidence type="ECO:0000256" key="7">
    <source>
        <dbReference type="ARBA" id="ARBA00023125"/>
    </source>
</evidence>
<dbReference type="RefSeq" id="WP_103921724.1">
    <property type="nucleotide sequence ID" value="NZ_FMSV02000543.1"/>
</dbReference>
<dbReference type="GO" id="GO:0003697">
    <property type="term" value="F:single-stranded DNA binding"/>
    <property type="evidence" value="ECO:0007669"/>
    <property type="project" value="UniProtKB-UniRule"/>
</dbReference>
<evidence type="ECO:0000256" key="12">
    <source>
        <dbReference type="PROSITE-ProRule" id="PRU00560"/>
    </source>
</evidence>
<gene>
    <name evidence="11 15" type="primary">rep</name>
    <name evidence="15" type="ORF">MBHS_04040</name>
</gene>
<evidence type="ECO:0000256" key="10">
    <source>
        <dbReference type="ARBA" id="ARBA00048988"/>
    </source>
</evidence>
<feature type="domain" description="UvrD-like helicase ATP-binding" evidence="13">
    <location>
        <begin position="3"/>
        <end position="282"/>
    </location>
</feature>
<dbReference type="PANTHER" id="PTHR11070:SF64">
    <property type="entry name" value="ATP-DEPENDENT DNA HELICASE REP"/>
    <property type="match status" value="1"/>
</dbReference>
<evidence type="ECO:0000256" key="9">
    <source>
        <dbReference type="ARBA" id="ARBA00034617"/>
    </source>
</evidence>